<keyword evidence="6" id="KW-1185">Reference proteome</keyword>
<accession>A0A1J9S3J5</accession>
<gene>
    <name evidence="5" type="ORF">BKCO1_19000188</name>
</gene>
<dbReference type="RefSeq" id="XP_020131387.1">
    <property type="nucleotide sequence ID" value="XM_020271980.1"/>
</dbReference>
<dbReference type="InterPro" id="IPR027437">
    <property type="entry name" value="Rbsml_uS13_C"/>
</dbReference>
<organism evidence="5 6">
    <name type="scientific">Diplodia corticola</name>
    <dbReference type="NCBI Taxonomy" id="236234"/>
    <lineage>
        <taxon>Eukaryota</taxon>
        <taxon>Fungi</taxon>
        <taxon>Dikarya</taxon>
        <taxon>Ascomycota</taxon>
        <taxon>Pezizomycotina</taxon>
        <taxon>Dothideomycetes</taxon>
        <taxon>Dothideomycetes incertae sedis</taxon>
        <taxon>Botryosphaeriales</taxon>
        <taxon>Botryosphaeriaceae</taxon>
        <taxon>Diplodia</taxon>
    </lineage>
</organism>
<evidence type="ECO:0000256" key="1">
    <source>
        <dbReference type="ARBA" id="ARBA00008080"/>
    </source>
</evidence>
<reference evidence="5 6" key="1">
    <citation type="submission" date="2016-10" db="EMBL/GenBank/DDBJ databases">
        <title>Proteomics and genomics reveal pathogen-plant mechanisms compatible with a hemibiotrophic lifestyle of Diplodia corticola.</title>
        <authorList>
            <person name="Fernandes I."/>
            <person name="De Jonge R."/>
            <person name="Van De Peer Y."/>
            <person name="Devreese B."/>
            <person name="Alves A."/>
            <person name="Esteves A.C."/>
        </authorList>
    </citation>
    <scope>NUCLEOTIDE SEQUENCE [LARGE SCALE GENOMIC DNA]</scope>
    <source>
        <strain evidence="5 6">CBS 112549</strain>
    </source>
</reference>
<comment type="similarity">
    <text evidence="1 4">Belongs to the universal ribosomal protein uS13 family.</text>
</comment>
<sequence>MVFILGLSFAEGHMVKKALQSFYGIGPSVSKQIMGRFLIHQRAKVGELEDQQVLGLNAHLSTLKIENDLRRSLVDNIQRLRDMGTYRGRRHAMNLPVRGQRTRSQISTARRLNKIERKG</sequence>
<comment type="caution">
    <text evidence="5">The sequence shown here is derived from an EMBL/GenBank/DDBJ whole genome shotgun (WGS) entry which is preliminary data.</text>
</comment>
<dbReference type="OrthoDB" id="525520at2759"/>
<dbReference type="PROSITE" id="PS50159">
    <property type="entry name" value="RIBOSOMAL_S13_2"/>
    <property type="match status" value="1"/>
</dbReference>
<dbReference type="InterPro" id="IPR018269">
    <property type="entry name" value="Ribosomal_uS13_CS"/>
</dbReference>
<dbReference type="Pfam" id="PF00416">
    <property type="entry name" value="Ribosomal_S13"/>
    <property type="match status" value="1"/>
</dbReference>
<dbReference type="GO" id="GO:0003735">
    <property type="term" value="F:structural constituent of ribosome"/>
    <property type="evidence" value="ECO:0007669"/>
    <property type="project" value="InterPro"/>
</dbReference>
<dbReference type="GeneID" id="31012239"/>
<dbReference type="GO" id="GO:0006412">
    <property type="term" value="P:translation"/>
    <property type="evidence" value="ECO:0007669"/>
    <property type="project" value="InterPro"/>
</dbReference>
<dbReference type="EMBL" id="MNUE01000019">
    <property type="protein sequence ID" value="OJD35127.1"/>
    <property type="molecule type" value="Genomic_DNA"/>
</dbReference>
<dbReference type="Gene3D" id="1.10.8.50">
    <property type="match status" value="1"/>
</dbReference>
<keyword evidence="3 4" id="KW-0687">Ribonucleoprotein</keyword>
<dbReference type="GO" id="GO:0015935">
    <property type="term" value="C:small ribosomal subunit"/>
    <property type="evidence" value="ECO:0007669"/>
    <property type="project" value="TreeGrafter"/>
</dbReference>
<evidence type="ECO:0000256" key="4">
    <source>
        <dbReference type="RuleBase" id="RU003830"/>
    </source>
</evidence>
<dbReference type="AlphaFoldDB" id="A0A1J9S3J5"/>
<protein>
    <submittedName>
        <fullName evidence="5">Mitochondrial 37s ribosomal protein sws2</fullName>
    </submittedName>
</protein>
<dbReference type="PROSITE" id="PS00646">
    <property type="entry name" value="RIBOSOMAL_S13_1"/>
    <property type="match status" value="1"/>
</dbReference>
<dbReference type="STRING" id="236234.A0A1J9S3J5"/>
<dbReference type="InterPro" id="IPR001892">
    <property type="entry name" value="Ribosomal_uS13"/>
</dbReference>
<dbReference type="Proteomes" id="UP000183809">
    <property type="component" value="Unassembled WGS sequence"/>
</dbReference>
<dbReference type="PANTHER" id="PTHR10871">
    <property type="entry name" value="30S RIBOSOMAL PROTEIN S13/40S RIBOSOMAL PROTEIN S18"/>
    <property type="match status" value="1"/>
</dbReference>
<evidence type="ECO:0000256" key="2">
    <source>
        <dbReference type="ARBA" id="ARBA00022980"/>
    </source>
</evidence>
<dbReference type="GO" id="GO:0005739">
    <property type="term" value="C:mitochondrion"/>
    <property type="evidence" value="ECO:0007669"/>
    <property type="project" value="TreeGrafter"/>
</dbReference>
<dbReference type="PANTHER" id="PTHR10871:SF1">
    <property type="entry name" value="SMALL RIBOSOMAL SUBUNIT PROTEIN US13M"/>
    <property type="match status" value="1"/>
</dbReference>
<dbReference type="InterPro" id="IPR010979">
    <property type="entry name" value="Ribosomal_uS13-like_H2TH"/>
</dbReference>
<evidence type="ECO:0000313" key="5">
    <source>
        <dbReference type="EMBL" id="OJD35127.1"/>
    </source>
</evidence>
<dbReference type="PIRSF" id="PIRSF002134">
    <property type="entry name" value="Ribosomal_S13"/>
    <property type="match status" value="1"/>
</dbReference>
<dbReference type="Gene3D" id="4.10.910.10">
    <property type="entry name" value="30s ribosomal protein s13, domain 2"/>
    <property type="match status" value="1"/>
</dbReference>
<dbReference type="SUPFAM" id="SSF46946">
    <property type="entry name" value="S13-like H2TH domain"/>
    <property type="match status" value="1"/>
</dbReference>
<evidence type="ECO:0000313" key="6">
    <source>
        <dbReference type="Proteomes" id="UP000183809"/>
    </source>
</evidence>
<name>A0A1J9S3J5_9PEZI</name>
<dbReference type="GO" id="GO:0003723">
    <property type="term" value="F:RNA binding"/>
    <property type="evidence" value="ECO:0007669"/>
    <property type="project" value="InterPro"/>
</dbReference>
<proteinExistence type="inferred from homology"/>
<evidence type="ECO:0000256" key="3">
    <source>
        <dbReference type="ARBA" id="ARBA00023274"/>
    </source>
</evidence>
<keyword evidence="2 4" id="KW-0689">Ribosomal protein</keyword>